<evidence type="ECO:0000256" key="1">
    <source>
        <dbReference type="SAM" id="MobiDB-lite"/>
    </source>
</evidence>
<sequence length="153" mass="17184">MPRPRQHARGGMNQQAIDRANRLRERTRDRRQRSREREKLIAAAAKEYVDAVQAIAAAEASRDREIAQLRAQIEGVQARAAEEIGRHRANQAAAGALIRQHEPDDNAIAELLETTPRALRQLVAIADRGRKRESQEPSISAADDLTDAEEHHH</sequence>
<evidence type="ECO:0000313" key="2">
    <source>
        <dbReference type="EMBL" id="TQM32733.1"/>
    </source>
</evidence>
<reference evidence="2 3" key="1">
    <citation type="submission" date="2019-06" db="EMBL/GenBank/DDBJ databases">
        <title>Sequencing the genomes of 1000 actinobacteria strains.</title>
        <authorList>
            <person name="Klenk H.-P."/>
        </authorList>
    </citation>
    <scope>NUCLEOTIDE SEQUENCE [LARGE SCALE GENOMIC DNA]</scope>
    <source>
        <strain evidence="2 3">DSM 103495</strain>
    </source>
</reference>
<proteinExistence type="predicted"/>
<dbReference type="OrthoDB" id="4566849at2"/>
<organism evidence="2 3">
    <name type="scientific">Nocardia bhagyanarayanae</name>
    <dbReference type="NCBI Taxonomy" id="1215925"/>
    <lineage>
        <taxon>Bacteria</taxon>
        <taxon>Bacillati</taxon>
        <taxon>Actinomycetota</taxon>
        <taxon>Actinomycetes</taxon>
        <taxon>Mycobacteriales</taxon>
        <taxon>Nocardiaceae</taxon>
        <taxon>Nocardia</taxon>
    </lineage>
</organism>
<gene>
    <name evidence="2" type="ORF">FB390_4429</name>
</gene>
<dbReference type="RefSeq" id="WP_141810602.1">
    <property type="nucleotide sequence ID" value="NZ_VFPG01000001.1"/>
</dbReference>
<dbReference type="AlphaFoldDB" id="A0A543FFU2"/>
<name>A0A543FFU2_9NOCA</name>
<protein>
    <submittedName>
        <fullName evidence="2">Uncharacterized protein</fullName>
    </submittedName>
</protein>
<keyword evidence="3" id="KW-1185">Reference proteome</keyword>
<feature type="region of interest" description="Disordered" evidence="1">
    <location>
        <begin position="126"/>
        <end position="153"/>
    </location>
</feature>
<dbReference type="EMBL" id="VFPG01000001">
    <property type="protein sequence ID" value="TQM32733.1"/>
    <property type="molecule type" value="Genomic_DNA"/>
</dbReference>
<accession>A0A543FFU2</accession>
<evidence type="ECO:0000313" key="3">
    <source>
        <dbReference type="Proteomes" id="UP000316331"/>
    </source>
</evidence>
<feature type="region of interest" description="Disordered" evidence="1">
    <location>
        <begin position="1"/>
        <end position="37"/>
    </location>
</feature>
<dbReference type="Proteomes" id="UP000316331">
    <property type="component" value="Unassembled WGS sequence"/>
</dbReference>
<comment type="caution">
    <text evidence="2">The sequence shown here is derived from an EMBL/GenBank/DDBJ whole genome shotgun (WGS) entry which is preliminary data.</text>
</comment>
<feature type="compositionally biased region" description="Basic and acidic residues" evidence="1">
    <location>
        <begin position="19"/>
        <end position="28"/>
    </location>
</feature>